<protein>
    <submittedName>
        <fullName evidence="1">Uncharacterized protein</fullName>
    </submittedName>
</protein>
<accession>A0A926N7K4</accession>
<keyword evidence="2" id="KW-1185">Reference proteome</keyword>
<sequence>MSPALEKVIHRLQIDVSWIPVDDIPIIDLWPRINQRLTELIKSGNKENEIYWGDIL</sequence>
<organism evidence="1 2">
    <name type="scientific">Polycladospora coralii</name>
    <dbReference type="NCBI Taxonomy" id="2771432"/>
    <lineage>
        <taxon>Bacteria</taxon>
        <taxon>Bacillati</taxon>
        <taxon>Bacillota</taxon>
        <taxon>Bacilli</taxon>
        <taxon>Bacillales</taxon>
        <taxon>Thermoactinomycetaceae</taxon>
        <taxon>Polycladospora</taxon>
    </lineage>
</organism>
<name>A0A926N7K4_9BACL</name>
<evidence type="ECO:0000313" key="2">
    <source>
        <dbReference type="Proteomes" id="UP000661691"/>
    </source>
</evidence>
<dbReference type="AlphaFoldDB" id="A0A926N7K4"/>
<dbReference type="Proteomes" id="UP000661691">
    <property type="component" value="Unassembled WGS sequence"/>
</dbReference>
<reference evidence="1" key="1">
    <citation type="submission" date="2020-09" db="EMBL/GenBank/DDBJ databases">
        <title>A novel bacterium of genus Hazenella, isolated from South China Sea.</title>
        <authorList>
            <person name="Huang H."/>
            <person name="Mo K."/>
            <person name="Hu Y."/>
        </authorList>
    </citation>
    <scope>NUCLEOTIDE SEQUENCE</scope>
    <source>
        <strain evidence="1">IB182357</strain>
    </source>
</reference>
<evidence type="ECO:0000313" key="1">
    <source>
        <dbReference type="EMBL" id="MBD1373406.1"/>
    </source>
</evidence>
<dbReference type="EMBL" id="JACXAH010000025">
    <property type="protein sequence ID" value="MBD1373406.1"/>
    <property type="molecule type" value="Genomic_DNA"/>
</dbReference>
<dbReference type="RefSeq" id="WP_191142502.1">
    <property type="nucleotide sequence ID" value="NZ_JACXAH010000025.1"/>
</dbReference>
<gene>
    <name evidence="1" type="ORF">IC620_13710</name>
</gene>
<proteinExistence type="predicted"/>
<comment type="caution">
    <text evidence="1">The sequence shown here is derived from an EMBL/GenBank/DDBJ whole genome shotgun (WGS) entry which is preliminary data.</text>
</comment>